<organism evidence="1 2">
    <name type="scientific">Pleurodeles waltl</name>
    <name type="common">Iberian ribbed newt</name>
    <dbReference type="NCBI Taxonomy" id="8319"/>
    <lineage>
        <taxon>Eukaryota</taxon>
        <taxon>Metazoa</taxon>
        <taxon>Chordata</taxon>
        <taxon>Craniata</taxon>
        <taxon>Vertebrata</taxon>
        <taxon>Euteleostomi</taxon>
        <taxon>Amphibia</taxon>
        <taxon>Batrachia</taxon>
        <taxon>Caudata</taxon>
        <taxon>Salamandroidea</taxon>
        <taxon>Salamandridae</taxon>
        <taxon>Pleurodelinae</taxon>
        <taxon>Pleurodeles</taxon>
    </lineage>
</organism>
<reference evidence="1" key="1">
    <citation type="journal article" date="2022" name="bioRxiv">
        <title>Sequencing and chromosome-scale assembly of the giantPleurodeles waltlgenome.</title>
        <authorList>
            <person name="Brown T."/>
            <person name="Elewa A."/>
            <person name="Iarovenko S."/>
            <person name="Subramanian E."/>
            <person name="Araus A.J."/>
            <person name="Petzold A."/>
            <person name="Susuki M."/>
            <person name="Suzuki K.-i.T."/>
            <person name="Hayashi T."/>
            <person name="Toyoda A."/>
            <person name="Oliveira C."/>
            <person name="Osipova E."/>
            <person name="Leigh N.D."/>
            <person name="Simon A."/>
            <person name="Yun M.H."/>
        </authorList>
    </citation>
    <scope>NUCLEOTIDE SEQUENCE</scope>
    <source>
        <strain evidence="1">20211129_DDA</strain>
        <tissue evidence="1">Liver</tissue>
    </source>
</reference>
<accession>A0AAV7R0A8</accession>
<evidence type="ECO:0000313" key="2">
    <source>
        <dbReference type="Proteomes" id="UP001066276"/>
    </source>
</evidence>
<gene>
    <name evidence="1" type="ORF">NDU88_011855</name>
</gene>
<sequence>MLAAPAGGGVAAEESGIDGESIDRYWGLFLVLAGCGWACWSRTVVHWASACGASLGSVGPILTLPSVKEERRRPRWTVARVSL</sequence>
<name>A0AAV7R0A8_PLEWA</name>
<keyword evidence="2" id="KW-1185">Reference proteome</keyword>
<evidence type="ECO:0000313" key="1">
    <source>
        <dbReference type="EMBL" id="KAJ1145569.1"/>
    </source>
</evidence>
<dbReference type="EMBL" id="JANPWB010000010">
    <property type="protein sequence ID" value="KAJ1145569.1"/>
    <property type="molecule type" value="Genomic_DNA"/>
</dbReference>
<comment type="caution">
    <text evidence="1">The sequence shown here is derived from an EMBL/GenBank/DDBJ whole genome shotgun (WGS) entry which is preliminary data.</text>
</comment>
<protein>
    <submittedName>
        <fullName evidence="1">Uncharacterized protein</fullName>
    </submittedName>
</protein>
<proteinExistence type="predicted"/>
<dbReference type="Proteomes" id="UP001066276">
    <property type="component" value="Chromosome 6"/>
</dbReference>
<dbReference type="AlphaFoldDB" id="A0AAV7R0A8"/>